<gene>
    <name evidence="1" type="ORF">FC27_GL001840</name>
</gene>
<dbReference type="PATRIC" id="fig|1423815.3.peg.1883"/>
<evidence type="ECO:0000313" key="1">
    <source>
        <dbReference type="EMBL" id="KRL67524.1"/>
    </source>
</evidence>
<sequence>MLIKINTEDNMDHQNYQNTVVFVTPNGKTVATKEVTGAECSKVEVSAPVGYEYLERVFGFVTISKEHLYQKVMVLDSHRSQHDKFNKIETDRENVSDINTDEQGEAIL</sequence>
<protein>
    <submittedName>
        <fullName evidence="1">Uncharacterized protein</fullName>
    </submittedName>
</protein>
<organism evidence="1 2">
    <name type="scientific">Companilactobacillus versmoldensis DSM 14857 = KCTC 3814</name>
    <dbReference type="NCBI Taxonomy" id="1423815"/>
    <lineage>
        <taxon>Bacteria</taxon>
        <taxon>Bacillati</taxon>
        <taxon>Bacillota</taxon>
        <taxon>Bacilli</taxon>
        <taxon>Lactobacillales</taxon>
        <taxon>Lactobacillaceae</taxon>
        <taxon>Companilactobacillus</taxon>
    </lineage>
</organism>
<name>A0A0R1SJ05_9LACO</name>
<accession>A0A0R1SJ05</accession>
<dbReference type="EMBL" id="AZFA01000005">
    <property type="protein sequence ID" value="KRL67524.1"/>
    <property type="molecule type" value="Genomic_DNA"/>
</dbReference>
<keyword evidence="2" id="KW-1185">Reference proteome</keyword>
<proteinExistence type="predicted"/>
<evidence type="ECO:0000313" key="2">
    <source>
        <dbReference type="Proteomes" id="UP000051647"/>
    </source>
</evidence>
<dbReference type="STRING" id="1423815.FC27_GL001840"/>
<comment type="caution">
    <text evidence="1">The sequence shown here is derived from an EMBL/GenBank/DDBJ whole genome shotgun (WGS) entry which is preliminary data.</text>
</comment>
<dbReference type="Proteomes" id="UP000051647">
    <property type="component" value="Unassembled WGS sequence"/>
</dbReference>
<reference evidence="1 2" key="1">
    <citation type="journal article" date="2015" name="Genome Announc.">
        <title>Expanding the biotechnology potential of lactobacilli through comparative genomics of 213 strains and associated genera.</title>
        <authorList>
            <person name="Sun Z."/>
            <person name="Harris H.M."/>
            <person name="McCann A."/>
            <person name="Guo C."/>
            <person name="Argimon S."/>
            <person name="Zhang W."/>
            <person name="Yang X."/>
            <person name="Jeffery I.B."/>
            <person name="Cooney J.C."/>
            <person name="Kagawa T.F."/>
            <person name="Liu W."/>
            <person name="Song Y."/>
            <person name="Salvetti E."/>
            <person name="Wrobel A."/>
            <person name="Rasinkangas P."/>
            <person name="Parkhill J."/>
            <person name="Rea M.C."/>
            <person name="O'Sullivan O."/>
            <person name="Ritari J."/>
            <person name="Douillard F.P."/>
            <person name="Paul Ross R."/>
            <person name="Yang R."/>
            <person name="Briner A.E."/>
            <person name="Felis G.E."/>
            <person name="de Vos W.M."/>
            <person name="Barrangou R."/>
            <person name="Klaenhammer T.R."/>
            <person name="Caufield P.W."/>
            <person name="Cui Y."/>
            <person name="Zhang H."/>
            <person name="O'Toole P.W."/>
        </authorList>
    </citation>
    <scope>NUCLEOTIDE SEQUENCE [LARGE SCALE GENOMIC DNA]</scope>
    <source>
        <strain evidence="1 2">DSM 14857</strain>
    </source>
</reference>
<dbReference type="AlphaFoldDB" id="A0A0R1SJ05"/>